<dbReference type="PROSITE" id="PS51318">
    <property type="entry name" value="TAT"/>
    <property type="match status" value="1"/>
</dbReference>
<dbReference type="Gene3D" id="2.102.10.10">
    <property type="entry name" value="Rieske [2Fe-2S] iron-sulphur domain"/>
    <property type="match status" value="1"/>
</dbReference>
<dbReference type="InterPro" id="IPR005805">
    <property type="entry name" value="Rieske_Fe-S_prot_C"/>
</dbReference>
<evidence type="ECO:0000256" key="16">
    <source>
        <dbReference type="ARBA" id="ARBA00023136"/>
    </source>
</evidence>
<gene>
    <name evidence="22" type="ORF">METZ01_LOCUS174681</name>
</gene>
<dbReference type="AlphaFoldDB" id="A0A382C8W4"/>
<keyword evidence="17" id="KW-1015">Disulfide bond</keyword>
<dbReference type="EC" id="7.1.1.8" evidence="4"/>
<dbReference type="InterPro" id="IPR006311">
    <property type="entry name" value="TAT_signal"/>
</dbReference>
<keyword evidence="13" id="KW-1133">Transmembrane helix</keyword>
<evidence type="ECO:0000256" key="3">
    <source>
        <dbReference type="ARBA" id="ARBA00011649"/>
    </source>
</evidence>
<evidence type="ECO:0000256" key="15">
    <source>
        <dbReference type="ARBA" id="ARBA00023014"/>
    </source>
</evidence>
<dbReference type="GO" id="GO:0046872">
    <property type="term" value="F:metal ion binding"/>
    <property type="evidence" value="ECO:0007669"/>
    <property type="project" value="UniProtKB-KW"/>
</dbReference>
<protein>
    <recommendedName>
        <fullName evidence="5">Ubiquinol-cytochrome c reductase iron-sulfur subunit</fullName>
        <ecNumber evidence="4">7.1.1.8</ecNumber>
    </recommendedName>
    <alternativeName>
        <fullName evidence="19">Rieske iron-sulfur protein</fullName>
    </alternativeName>
</protein>
<evidence type="ECO:0000256" key="18">
    <source>
        <dbReference type="ARBA" id="ARBA00029351"/>
    </source>
</evidence>
<evidence type="ECO:0000256" key="4">
    <source>
        <dbReference type="ARBA" id="ARBA00012951"/>
    </source>
</evidence>
<dbReference type="NCBIfam" id="TIGR01416">
    <property type="entry name" value="Rieske_proteo"/>
    <property type="match status" value="1"/>
</dbReference>
<keyword evidence="11" id="KW-1278">Translocase</keyword>
<feature type="domain" description="Rieske" evidence="21">
    <location>
        <begin position="84"/>
        <end position="190"/>
    </location>
</feature>
<dbReference type="InterPro" id="IPR017941">
    <property type="entry name" value="Rieske_2Fe-2S"/>
</dbReference>
<evidence type="ECO:0000256" key="10">
    <source>
        <dbReference type="ARBA" id="ARBA00022723"/>
    </source>
</evidence>
<comment type="subcellular location">
    <subcellularLocation>
        <location evidence="2">Cell membrane</location>
        <topology evidence="2">Single-pass membrane protein</topology>
    </subcellularLocation>
</comment>
<evidence type="ECO:0000256" key="12">
    <source>
        <dbReference type="ARBA" id="ARBA00022982"/>
    </source>
</evidence>
<evidence type="ECO:0000256" key="14">
    <source>
        <dbReference type="ARBA" id="ARBA00023004"/>
    </source>
</evidence>
<keyword evidence="14" id="KW-0408">Iron</keyword>
<evidence type="ECO:0000256" key="6">
    <source>
        <dbReference type="ARBA" id="ARBA00022448"/>
    </source>
</evidence>
<dbReference type="InterPro" id="IPR006317">
    <property type="entry name" value="Ubiquinol_cyt_c_Rdtase_Fe-S-su"/>
</dbReference>
<reference evidence="22" key="1">
    <citation type="submission" date="2018-05" db="EMBL/GenBank/DDBJ databases">
        <authorList>
            <person name="Lanie J.A."/>
            <person name="Ng W.-L."/>
            <person name="Kazmierczak K.M."/>
            <person name="Andrzejewski T.M."/>
            <person name="Davidsen T.M."/>
            <person name="Wayne K.J."/>
            <person name="Tettelin H."/>
            <person name="Glass J.I."/>
            <person name="Rusch D."/>
            <person name="Podicherti R."/>
            <person name="Tsui H.-C.T."/>
            <person name="Winkler M.E."/>
        </authorList>
    </citation>
    <scope>NUCLEOTIDE SEQUENCE</scope>
</reference>
<dbReference type="CDD" id="cd03470">
    <property type="entry name" value="Rieske_cytochrome_bc1"/>
    <property type="match status" value="1"/>
</dbReference>
<dbReference type="InterPro" id="IPR014349">
    <property type="entry name" value="Rieske_Fe-S_prot"/>
</dbReference>
<comment type="function">
    <text evidence="1">Component of the ubiquinol-cytochrome c reductase complex (complex III or cytochrome b-c1 complex), which is a respiratory chain that generates an electrochemical potential coupled to ATP synthesis.</text>
</comment>
<dbReference type="GO" id="GO:0008121">
    <property type="term" value="F:quinol-cytochrome-c reductase activity"/>
    <property type="evidence" value="ECO:0007669"/>
    <property type="project" value="UniProtKB-EC"/>
</dbReference>
<evidence type="ECO:0000256" key="19">
    <source>
        <dbReference type="ARBA" id="ARBA00032409"/>
    </source>
</evidence>
<keyword evidence="12" id="KW-0249">Electron transport</keyword>
<evidence type="ECO:0000256" key="9">
    <source>
        <dbReference type="ARBA" id="ARBA00022714"/>
    </source>
</evidence>
<name>A0A382C8W4_9ZZZZ</name>
<dbReference type="GO" id="GO:0051537">
    <property type="term" value="F:2 iron, 2 sulfur cluster binding"/>
    <property type="evidence" value="ECO:0007669"/>
    <property type="project" value="UniProtKB-KW"/>
</dbReference>
<evidence type="ECO:0000256" key="13">
    <source>
        <dbReference type="ARBA" id="ARBA00022989"/>
    </source>
</evidence>
<evidence type="ECO:0000256" key="8">
    <source>
        <dbReference type="ARBA" id="ARBA00022692"/>
    </source>
</evidence>
<dbReference type="Gene3D" id="1.20.5.510">
    <property type="entry name" value="Single helix bin"/>
    <property type="match status" value="1"/>
</dbReference>
<dbReference type="GO" id="GO:0005886">
    <property type="term" value="C:plasma membrane"/>
    <property type="evidence" value="ECO:0007669"/>
    <property type="project" value="UniProtKB-SubCell"/>
</dbReference>
<dbReference type="PROSITE" id="PS51296">
    <property type="entry name" value="RIESKE"/>
    <property type="match status" value="1"/>
</dbReference>
<sequence>MAEDTDNDRRRMLTTVTTGVGLAGAGALAVPFVASMMPSARAKAAGAPVEVDISKLPEGQMLTVEWRGKPVFIIRRTAQMIKDLVGIREKLSDPDSEVKTQQPVYAKNEYRSIKPDILVVLGVCTHLGCAPTKKFEQGKASGVSDDWVGGFFCPCHGSAFDLAGRVYRNVPAPTNLEVPPYSFLSDNRILVGVGPEDTA</sequence>
<evidence type="ECO:0000313" key="22">
    <source>
        <dbReference type="EMBL" id="SVB21827.1"/>
    </source>
</evidence>
<dbReference type="InterPro" id="IPR036922">
    <property type="entry name" value="Rieske_2Fe-2S_sf"/>
</dbReference>
<evidence type="ECO:0000256" key="5">
    <source>
        <dbReference type="ARBA" id="ARBA00019816"/>
    </source>
</evidence>
<keyword evidence="8" id="KW-0812">Transmembrane</keyword>
<evidence type="ECO:0000256" key="2">
    <source>
        <dbReference type="ARBA" id="ARBA00004162"/>
    </source>
</evidence>
<dbReference type="EMBL" id="UINC01033095">
    <property type="protein sequence ID" value="SVB21827.1"/>
    <property type="molecule type" value="Genomic_DNA"/>
</dbReference>
<keyword evidence="7" id="KW-1003">Cell membrane</keyword>
<organism evidence="22">
    <name type="scientific">marine metagenome</name>
    <dbReference type="NCBI Taxonomy" id="408172"/>
    <lineage>
        <taxon>unclassified sequences</taxon>
        <taxon>metagenomes</taxon>
        <taxon>ecological metagenomes</taxon>
    </lineage>
</organism>
<dbReference type="PRINTS" id="PR00162">
    <property type="entry name" value="RIESKE"/>
</dbReference>
<keyword evidence="16" id="KW-0472">Membrane</keyword>
<proteinExistence type="predicted"/>
<evidence type="ECO:0000256" key="17">
    <source>
        <dbReference type="ARBA" id="ARBA00023157"/>
    </source>
</evidence>
<evidence type="ECO:0000256" key="20">
    <source>
        <dbReference type="ARBA" id="ARBA00034078"/>
    </source>
</evidence>
<dbReference type="Pfam" id="PF00355">
    <property type="entry name" value="Rieske"/>
    <property type="match status" value="1"/>
</dbReference>
<comment type="subunit">
    <text evidence="3">The main subunits of complex b-c1 are: cytochrome b, cytochrome c1 and the Rieske protein.</text>
</comment>
<dbReference type="Pfam" id="PF10399">
    <property type="entry name" value="UCR_Fe-S_N"/>
    <property type="match status" value="1"/>
</dbReference>
<dbReference type="PANTHER" id="PTHR10134">
    <property type="entry name" value="CYTOCHROME B-C1 COMPLEX SUBUNIT RIESKE, MITOCHONDRIAL"/>
    <property type="match status" value="1"/>
</dbReference>
<evidence type="ECO:0000256" key="7">
    <source>
        <dbReference type="ARBA" id="ARBA00022475"/>
    </source>
</evidence>
<keyword evidence="10" id="KW-0479">Metal-binding</keyword>
<dbReference type="InterPro" id="IPR019470">
    <property type="entry name" value="Ubiq_cytC_Rdtase_Fe-S_su_TAT"/>
</dbReference>
<keyword evidence="9" id="KW-0001">2Fe-2S</keyword>
<comment type="cofactor">
    <cofactor evidence="20">
        <name>[2Fe-2S] cluster</name>
        <dbReference type="ChEBI" id="CHEBI:190135"/>
    </cofactor>
</comment>
<evidence type="ECO:0000256" key="1">
    <source>
        <dbReference type="ARBA" id="ARBA00002444"/>
    </source>
</evidence>
<accession>A0A382C8W4</accession>
<evidence type="ECO:0000259" key="21">
    <source>
        <dbReference type="PROSITE" id="PS51296"/>
    </source>
</evidence>
<comment type="catalytic activity">
    <reaction evidence="18">
        <text>a quinol + 2 Fe(III)-[cytochrome c](out) = a quinone + 2 Fe(II)-[cytochrome c](out) + 2 H(+)(out)</text>
        <dbReference type="Rhea" id="RHEA:11484"/>
        <dbReference type="Rhea" id="RHEA-COMP:10350"/>
        <dbReference type="Rhea" id="RHEA-COMP:14399"/>
        <dbReference type="ChEBI" id="CHEBI:15378"/>
        <dbReference type="ChEBI" id="CHEBI:24646"/>
        <dbReference type="ChEBI" id="CHEBI:29033"/>
        <dbReference type="ChEBI" id="CHEBI:29034"/>
        <dbReference type="ChEBI" id="CHEBI:132124"/>
        <dbReference type="EC" id="7.1.1.8"/>
    </reaction>
</comment>
<evidence type="ECO:0000256" key="11">
    <source>
        <dbReference type="ARBA" id="ARBA00022967"/>
    </source>
</evidence>
<keyword evidence="6" id="KW-0813">Transport</keyword>
<keyword evidence="15" id="KW-0411">Iron-sulfur</keyword>
<dbReference type="SUPFAM" id="SSF50022">
    <property type="entry name" value="ISP domain"/>
    <property type="match status" value="1"/>
</dbReference>